<comment type="caution">
    <text evidence="1">The sequence shown here is derived from an EMBL/GenBank/DDBJ whole genome shotgun (WGS) entry which is preliminary data.</text>
</comment>
<dbReference type="AlphaFoldDB" id="A0A644YL51"/>
<evidence type="ECO:0000313" key="1">
    <source>
        <dbReference type="EMBL" id="MPM29372.1"/>
    </source>
</evidence>
<accession>A0A644YL51</accession>
<protein>
    <submittedName>
        <fullName evidence="1">Uncharacterized protein</fullName>
    </submittedName>
</protein>
<proteinExistence type="predicted"/>
<dbReference type="EMBL" id="VSSQ01005494">
    <property type="protein sequence ID" value="MPM29372.1"/>
    <property type="molecule type" value="Genomic_DNA"/>
</dbReference>
<sequence>MLLFPRRRVDEGLLTGNSLHRAGDGVLLHLLQPGGRLGADRSVHDSVLPDYPGQFPGVHPADARNVLPLQVCIQIHFTAEVGRGGAPLPGNIPPDGAASLEIPGNHAVVSHQGIGLQHNLPVIAGVRQRFKIATHAGGKHQLPHRVPACTEANPLKYLPVLQNQIRLFHAFSTVPFPSAIPPWRLLLILKYYLLSRFFRQSIYANLFINI</sequence>
<reference evidence="1" key="1">
    <citation type="submission" date="2019-08" db="EMBL/GenBank/DDBJ databases">
        <authorList>
            <person name="Kucharzyk K."/>
            <person name="Murdoch R.W."/>
            <person name="Higgins S."/>
            <person name="Loffler F."/>
        </authorList>
    </citation>
    <scope>NUCLEOTIDE SEQUENCE</scope>
</reference>
<gene>
    <name evidence="1" type="ORF">SDC9_75912</name>
</gene>
<name>A0A644YL51_9ZZZZ</name>
<organism evidence="1">
    <name type="scientific">bioreactor metagenome</name>
    <dbReference type="NCBI Taxonomy" id="1076179"/>
    <lineage>
        <taxon>unclassified sequences</taxon>
        <taxon>metagenomes</taxon>
        <taxon>ecological metagenomes</taxon>
    </lineage>
</organism>